<dbReference type="PROSITE" id="PS50206">
    <property type="entry name" value="RHODANESE_3"/>
    <property type="match status" value="1"/>
</dbReference>
<name>A0A3B0XH06_9ZZZZ</name>
<dbReference type="PANTHER" id="PTHR44086">
    <property type="entry name" value="THIOSULFATE SULFURTRANSFERASE RDL2, MITOCHONDRIAL-RELATED"/>
    <property type="match status" value="1"/>
</dbReference>
<dbReference type="SUPFAM" id="SSF52821">
    <property type="entry name" value="Rhodanese/Cell cycle control phosphatase"/>
    <property type="match status" value="1"/>
</dbReference>
<gene>
    <name evidence="2" type="ORF">MNBD_GAMMA09-3602</name>
</gene>
<organism evidence="2">
    <name type="scientific">hydrothermal vent metagenome</name>
    <dbReference type="NCBI Taxonomy" id="652676"/>
    <lineage>
        <taxon>unclassified sequences</taxon>
        <taxon>metagenomes</taxon>
        <taxon>ecological metagenomes</taxon>
    </lineage>
</organism>
<dbReference type="GO" id="GO:0004792">
    <property type="term" value="F:thiosulfate-cyanide sulfurtransferase activity"/>
    <property type="evidence" value="ECO:0007669"/>
    <property type="project" value="TreeGrafter"/>
</dbReference>
<dbReference type="AlphaFoldDB" id="A0A3B0XH06"/>
<dbReference type="EMBL" id="UOFI01000022">
    <property type="protein sequence ID" value="VAW62397.1"/>
    <property type="molecule type" value="Genomic_DNA"/>
</dbReference>
<dbReference type="CDD" id="cd00158">
    <property type="entry name" value="RHOD"/>
    <property type="match status" value="1"/>
</dbReference>
<proteinExistence type="predicted"/>
<dbReference type="Pfam" id="PF00581">
    <property type="entry name" value="Rhodanese"/>
    <property type="match status" value="1"/>
</dbReference>
<dbReference type="Gene3D" id="3.40.250.10">
    <property type="entry name" value="Rhodanese-like domain"/>
    <property type="match status" value="1"/>
</dbReference>
<accession>A0A3B0XH06</accession>
<dbReference type="SMART" id="SM00450">
    <property type="entry name" value="RHOD"/>
    <property type="match status" value="1"/>
</dbReference>
<evidence type="ECO:0000313" key="2">
    <source>
        <dbReference type="EMBL" id="VAW62397.1"/>
    </source>
</evidence>
<evidence type="ECO:0000259" key="1">
    <source>
        <dbReference type="PROSITE" id="PS50206"/>
    </source>
</evidence>
<dbReference type="InterPro" id="IPR036873">
    <property type="entry name" value="Rhodanese-like_dom_sf"/>
</dbReference>
<protein>
    <recommendedName>
        <fullName evidence="1">Rhodanese domain-containing protein</fullName>
    </recommendedName>
</protein>
<feature type="domain" description="Rhodanese" evidence="1">
    <location>
        <begin position="45"/>
        <end position="144"/>
    </location>
</feature>
<dbReference type="PANTHER" id="PTHR44086:SF10">
    <property type="entry name" value="THIOSULFATE SULFURTRANSFERASE_RHODANESE-LIKE DOMAIN-CONTAINING PROTEIN 3"/>
    <property type="match status" value="1"/>
</dbReference>
<sequence length="147" mass="16885">MRFLSILFQTKIFKITGTFFILLALSACIEPPYNNLDNAQLKDMLSQGVPVYDVRRPEEWRQTGVIKGSKLLTFVDARGNVLNDFMPRFTSKIDRNTPVILICRSGNRSGTLAKHLVEQMGYTQVYNVRNGINQWLREKQPTTPAKY</sequence>
<reference evidence="2" key="1">
    <citation type="submission" date="2018-06" db="EMBL/GenBank/DDBJ databases">
        <authorList>
            <person name="Zhirakovskaya E."/>
        </authorList>
    </citation>
    <scope>NUCLEOTIDE SEQUENCE</scope>
</reference>
<dbReference type="PROSITE" id="PS51257">
    <property type="entry name" value="PROKAR_LIPOPROTEIN"/>
    <property type="match status" value="1"/>
</dbReference>
<dbReference type="InterPro" id="IPR001763">
    <property type="entry name" value="Rhodanese-like_dom"/>
</dbReference>